<keyword evidence="5" id="KW-1185">Reference proteome</keyword>
<feature type="compositionally biased region" description="Basic and acidic residues" evidence="2">
    <location>
        <begin position="310"/>
        <end position="331"/>
    </location>
</feature>
<sequence length="331" mass="37824">MSAPSSPAEEEAAPLIPPDPSDLEAGRCSEDSAANSILSFGEDRKYSDPLYVKIFYSLSVLVSIGGLIAAAVGFSIVCRNVFDKSAQRDRWRSYTEYPWGMLMPIILMSINVFWSSYNLYWATKGKQHRLWFLNMIYDFGIWGLLIAAGVLNMVLALWDRRLCDGWDDEERYKTCDAAMYDILIAELVAVNMGILVAVLHFILLVARCCFLPGQFDKDTEIELRDMIREERLQLEALAERRMRLIEENRRLEERLERGLPPLPRDRSLPPLPHEGSEFGDYHDNVEEAPQDGEHQEQLSPQAEDLIDVGRPSDDHGDEHHMTTNDTNNESR</sequence>
<feature type="region of interest" description="Disordered" evidence="2">
    <location>
        <begin position="1"/>
        <end position="26"/>
    </location>
</feature>
<feature type="transmembrane region" description="Helical" evidence="3">
    <location>
        <begin position="139"/>
        <end position="158"/>
    </location>
</feature>
<evidence type="ECO:0000256" key="2">
    <source>
        <dbReference type="SAM" id="MobiDB-lite"/>
    </source>
</evidence>
<keyword evidence="3" id="KW-0472">Membrane</keyword>
<evidence type="ECO:0000313" key="5">
    <source>
        <dbReference type="Proteomes" id="UP000243723"/>
    </source>
</evidence>
<feature type="compositionally biased region" description="Basic and acidic residues" evidence="2">
    <location>
        <begin position="256"/>
        <end position="267"/>
    </location>
</feature>
<dbReference type="Proteomes" id="UP000243723">
    <property type="component" value="Unassembled WGS sequence"/>
</dbReference>
<evidence type="ECO:0000313" key="4">
    <source>
        <dbReference type="EMBL" id="PSK57793.1"/>
    </source>
</evidence>
<comment type="caution">
    <text evidence="4">The sequence shown here is derived from an EMBL/GenBank/DDBJ whole genome shotgun (WGS) entry which is preliminary data.</text>
</comment>
<protein>
    <submittedName>
        <fullName evidence="4">Uncharacterized protein</fullName>
    </submittedName>
</protein>
<feature type="transmembrane region" description="Helical" evidence="3">
    <location>
        <begin position="179"/>
        <end position="206"/>
    </location>
</feature>
<gene>
    <name evidence="4" type="ORF">B9Z65_8995</name>
</gene>
<dbReference type="OrthoDB" id="3939221at2759"/>
<keyword evidence="3" id="KW-0812">Transmembrane</keyword>
<reference evidence="4 5" key="1">
    <citation type="submission" date="2017-05" db="EMBL/GenBank/DDBJ databases">
        <title>Draft genome sequence of Elsinoe australis.</title>
        <authorList>
            <person name="Cheng Q."/>
        </authorList>
    </citation>
    <scope>NUCLEOTIDE SEQUENCE [LARGE SCALE GENOMIC DNA]</scope>
    <source>
        <strain evidence="4 5">NL1</strain>
    </source>
</reference>
<name>A0A2P8ABH6_9PEZI</name>
<feature type="transmembrane region" description="Helical" evidence="3">
    <location>
        <begin position="99"/>
        <end position="119"/>
    </location>
</feature>
<feature type="transmembrane region" description="Helical" evidence="3">
    <location>
        <begin position="54"/>
        <end position="78"/>
    </location>
</feature>
<evidence type="ECO:0000256" key="1">
    <source>
        <dbReference type="SAM" id="Coils"/>
    </source>
</evidence>
<proteinExistence type="predicted"/>
<dbReference type="AlphaFoldDB" id="A0A2P8ABH6"/>
<keyword evidence="3" id="KW-1133">Transmembrane helix</keyword>
<keyword evidence="1" id="KW-0175">Coiled coil</keyword>
<feature type="compositionally biased region" description="Basic and acidic residues" evidence="2">
    <location>
        <begin position="274"/>
        <end position="296"/>
    </location>
</feature>
<dbReference type="EMBL" id="NHZQ01000037">
    <property type="protein sequence ID" value="PSK57793.1"/>
    <property type="molecule type" value="Genomic_DNA"/>
</dbReference>
<feature type="region of interest" description="Disordered" evidence="2">
    <location>
        <begin position="256"/>
        <end position="331"/>
    </location>
</feature>
<accession>A0A2P8ABH6</accession>
<organism evidence="4 5">
    <name type="scientific">Elsinoe australis</name>
    <dbReference type="NCBI Taxonomy" id="40998"/>
    <lineage>
        <taxon>Eukaryota</taxon>
        <taxon>Fungi</taxon>
        <taxon>Dikarya</taxon>
        <taxon>Ascomycota</taxon>
        <taxon>Pezizomycotina</taxon>
        <taxon>Dothideomycetes</taxon>
        <taxon>Dothideomycetidae</taxon>
        <taxon>Myriangiales</taxon>
        <taxon>Elsinoaceae</taxon>
        <taxon>Elsinoe</taxon>
    </lineage>
</organism>
<feature type="coiled-coil region" evidence="1">
    <location>
        <begin position="227"/>
        <end position="254"/>
    </location>
</feature>
<evidence type="ECO:0000256" key="3">
    <source>
        <dbReference type="SAM" id="Phobius"/>
    </source>
</evidence>